<name>J9G6I3_9ZZZZ</name>
<reference evidence="1" key="1">
    <citation type="journal article" date="2012" name="PLoS ONE">
        <title>Gene sets for utilization of primary and secondary nutrition supplies in the distal gut of endangered iberian lynx.</title>
        <authorList>
            <person name="Alcaide M."/>
            <person name="Messina E."/>
            <person name="Richter M."/>
            <person name="Bargiela R."/>
            <person name="Peplies J."/>
            <person name="Huws S.A."/>
            <person name="Newbold C.J."/>
            <person name="Golyshin P.N."/>
            <person name="Simon M.A."/>
            <person name="Lopez G."/>
            <person name="Yakimov M.M."/>
            <person name="Ferrer M."/>
        </authorList>
    </citation>
    <scope>NUCLEOTIDE SEQUENCE</scope>
</reference>
<protein>
    <submittedName>
        <fullName evidence="1">Uncharacterized protein</fullName>
    </submittedName>
</protein>
<dbReference type="EMBL" id="AMCI01006013">
    <property type="protein sequence ID" value="EJW95079.1"/>
    <property type="molecule type" value="Genomic_DNA"/>
</dbReference>
<accession>J9G6I3</accession>
<evidence type="ECO:0000313" key="1">
    <source>
        <dbReference type="EMBL" id="EJW95079.1"/>
    </source>
</evidence>
<comment type="caution">
    <text evidence="1">The sequence shown here is derived from an EMBL/GenBank/DDBJ whole genome shotgun (WGS) entry which is preliminary data.</text>
</comment>
<sequence length="37" mass="4055">MSAAMLSVPLFCTTDVRCLTEYPKSFSAVPIMWSVGD</sequence>
<organism evidence="1">
    <name type="scientific">gut metagenome</name>
    <dbReference type="NCBI Taxonomy" id="749906"/>
    <lineage>
        <taxon>unclassified sequences</taxon>
        <taxon>metagenomes</taxon>
        <taxon>organismal metagenomes</taxon>
    </lineage>
</organism>
<proteinExistence type="predicted"/>
<gene>
    <name evidence="1" type="ORF">EVA_16814</name>
</gene>
<dbReference type="AlphaFoldDB" id="J9G6I3"/>